<keyword evidence="4" id="KW-1185">Reference proteome</keyword>
<feature type="signal peptide" evidence="1">
    <location>
        <begin position="1"/>
        <end position="37"/>
    </location>
</feature>
<dbReference type="EMBL" id="CP071706">
    <property type="protein sequence ID" value="KDN98787.2"/>
    <property type="molecule type" value="Genomic_DNA"/>
</dbReference>
<dbReference type="PANTHER" id="PTHR39176">
    <property type="entry name" value="PERIPLASMIC PROTEIN-RELATED"/>
    <property type="match status" value="1"/>
</dbReference>
<reference evidence="3 4" key="2">
    <citation type="journal article" date="2016" name="Front. Microbiol.">
        <title>When Genome-Based Approach Meets the 'Old but Good': Revealing Genes Involved in the Antibacterial Activity of Pseudomonas sp. P482 against Soft Rot Pathogens.</title>
        <authorList>
            <person name="Krzyzanowska D.M."/>
            <person name="Ossowicki A."/>
            <person name="Rajewska M."/>
            <person name="Maciag T."/>
            <person name="Jablonska M."/>
            <person name="Obuchowski M."/>
            <person name="Heeb S."/>
            <person name="Jafra S."/>
        </authorList>
    </citation>
    <scope>NUCLEOTIDE SEQUENCE [LARGE SCALE GENOMIC DNA]</scope>
    <source>
        <strain evidence="3 4">P482</strain>
    </source>
</reference>
<gene>
    <name evidence="3" type="ORF">BV82_3515</name>
</gene>
<feature type="chain" id="PRO_5042991798" evidence="1">
    <location>
        <begin position="38"/>
        <end position="146"/>
    </location>
</feature>
<evidence type="ECO:0000313" key="3">
    <source>
        <dbReference type="EMBL" id="KDN98787.2"/>
    </source>
</evidence>
<accession>A0AAP0X8N7</accession>
<feature type="domain" description="Lysozyme inhibitor LprI-like N-terminal" evidence="2">
    <location>
        <begin position="44"/>
        <end position="139"/>
    </location>
</feature>
<protein>
    <submittedName>
        <fullName evidence="3">DUF1311 domain-containing protein</fullName>
    </submittedName>
</protein>
<evidence type="ECO:0000313" key="4">
    <source>
        <dbReference type="Proteomes" id="UP000027121"/>
    </source>
</evidence>
<keyword evidence="1" id="KW-0732">Signal</keyword>
<dbReference type="KEGG" id="pdw:BV82_3515"/>
<dbReference type="GeneID" id="98282842"/>
<dbReference type="PANTHER" id="PTHR39176:SF1">
    <property type="entry name" value="PERIPLASMIC PROTEIN"/>
    <property type="match status" value="1"/>
</dbReference>
<dbReference type="AlphaFoldDB" id="A0AAP0X8N7"/>
<evidence type="ECO:0000259" key="2">
    <source>
        <dbReference type="Pfam" id="PF07007"/>
    </source>
</evidence>
<dbReference type="InterPro" id="IPR009739">
    <property type="entry name" value="LprI-like_N"/>
</dbReference>
<name>A0AAP0X8N7_9PSED</name>
<dbReference type="Proteomes" id="UP000027121">
    <property type="component" value="Chromosome"/>
</dbReference>
<dbReference type="RefSeq" id="WP_081839682.1">
    <property type="nucleotide sequence ID" value="NZ_CATKPL010000044.1"/>
</dbReference>
<organism evidence="3 4">
    <name type="scientific">Pseudomonas donghuensis</name>
    <dbReference type="NCBI Taxonomy" id="1163398"/>
    <lineage>
        <taxon>Bacteria</taxon>
        <taxon>Pseudomonadati</taxon>
        <taxon>Pseudomonadota</taxon>
        <taxon>Gammaproteobacteria</taxon>
        <taxon>Pseudomonadales</taxon>
        <taxon>Pseudomonadaceae</taxon>
        <taxon>Pseudomonas</taxon>
    </lineage>
</organism>
<sequence>MATTPVTRKTSKQGRPMYRLIYPCIGAFMALTSTAQASSLCPGANTEAQMLECMQQSLKKSDRQLNELYQALVARFKAQGSAPGQPTQDLALKKAQRAWIAFRDASCEFETYESVGGSGFATIHTHCLLKQTQARVQYLKRVTGMP</sequence>
<dbReference type="Gene3D" id="1.20.1270.180">
    <property type="match status" value="1"/>
</dbReference>
<evidence type="ECO:0000256" key="1">
    <source>
        <dbReference type="SAM" id="SignalP"/>
    </source>
</evidence>
<proteinExistence type="predicted"/>
<reference evidence="3 4" key="1">
    <citation type="journal article" date="2014" name="Genome Announc.">
        <title>Genome Sequence of Pseudomonas sp. Strain P482, a Tomato Rhizosphere Isolate with Broad-Spectrum Antimicrobial Activity.</title>
        <authorList>
            <person name="Krzyzanowska D.M."/>
            <person name="Ossowicki A."/>
            <person name="Jafra S."/>
        </authorList>
    </citation>
    <scope>NUCLEOTIDE SEQUENCE [LARGE SCALE GENOMIC DNA]</scope>
    <source>
        <strain evidence="3 4">P482</strain>
    </source>
</reference>
<dbReference type="Pfam" id="PF07007">
    <property type="entry name" value="LprI"/>
    <property type="match status" value="1"/>
</dbReference>